<dbReference type="OrthoDB" id="45518at2759"/>
<evidence type="ECO:0000313" key="3">
    <source>
        <dbReference type="EMBL" id="GMI09456.1"/>
    </source>
</evidence>
<feature type="region of interest" description="Disordered" evidence="2">
    <location>
        <begin position="71"/>
        <end position="90"/>
    </location>
</feature>
<feature type="compositionally biased region" description="Basic and acidic residues" evidence="2">
    <location>
        <begin position="379"/>
        <end position="392"/>
    </location>
</feature>
<name>A0A9W7KS36_9STRA</name>
<feature type="compositionally biased region" description="Acidic residues" evidence="2">
    <location>
        <begin position="79"/>
        <end position="90"/>
    </location>
</feature>
<feature type="compositionally biased region" description="Acidic residues" evidence="2">
    <location>
        <begin position="817"/>
        <end position="843"/>
    </location>
</feature>
<dbReference type="PANTHER" id="PTHR45809:SF3">
    <property type="entry name" value="VIRAL IAP-ASSOCIATED FACTOR HOMOLOG"/>
    <property type="match status" value="1"/>
</dbReference>
<dbReference type="InterPro" id="IPR051498">
    <property type="entry name" value="Phosducin-like_chap/apop_reg"/>
</dbReference>
<accession>A0A9W7KS36</accession>
<dbReference type="Gene3D" id="3.40.30.10">
    <property type="entry name" value="Glutaredoxin"/>
    <property type="match status" value="1"/>
</dbReference>
<proteinExistence type="inferred from homology"/>
<dbReference type="AlphaFoldDB" id="A0A9W7KS36"/>
<dbReference type="PANTHER" id="PTHR45809">
    <property type="entry name" value="VIRAL IAP-ASSOCIATED FACTOR HOMOLOG"/>
    <property type="match status" value="1"/>
</dbReference>
<evidence type="ECO:0000256" key="1">
    <source>
        <dbReference type="ARBA" id="ARBA00009686"/>
    </source>
</evidence>
<dbReference type="SUPFAM" id="SSF52833">
    <property type="entry name" value="Thioredoxin-like"/>
    <property type="match status" value="1"/>
</dbReference>
<dbReference type="InterPro" id="IPR036249">
    <property type="entry name" value="Thioredoxin-like_sf"/>
</dbReference>
<feature type="compositionally biased region" description="Basic residues" evidence="2">
    <location>
        <begin position="358"/>
        <end position="370"/>
    </location>
</feature>
<protein>
    <submittedName>
        <fullName evidence="3">Uncharacterized protein</fullName>
    </submittedName>
</protein>
<comment type="similarity">
    <text evidence="1">Belongs to the phosducin family.</text>
</comment>
<dbReference type="Proteomes" id="UP001165082">
    <property type="component" value="Unassembled WGS sequence"/>
</dbReference>
<feature type="region of interest" description="Disordered" evidence="2">
    <location>
        <begin position="785"/>
        <end position="850"/>
    </location>
</feature>
<evidence type="ECO:0000256" key="2">
    <source>
        <dbReference type="SAM" id="MobiDB-lite"/>
    </source>
</evidence>
<organism evidence="3 4">
    <name type="scientific">Triparma retinervis</name>
    <dbReference type="NCBI Taxonomy" id="2557542"/>
    <lineage>
        <taxon>Eukaryota</taxon>
        <taxon>Sar</taxon>
        <taxon>Stramenopiles</taxon>
        <taxon>Ochrophyta</taxon>
        <taxon>Bolidophyceae</taxon>
        <taxon>Parmales</taxon>
        <taxon>Triparmaceae</taxon>
        <taxon>Triparma</taxon>
    </lineage>
</organism>
<feature type="region of interest" description="Disordered" evidence="2">
    <location>
        <begin position="348"/>
        <end position="402"/>
    </location>
</feature>
<dbReference type="GO" id="GO:0006457">
    <property type="term" value="P:protein folding"/>
    <property type="evidence" value="ECO:0007669"/>
    <property type="project" value="TreeGrafter"/>
</dbReference>
<sequence length="1025" mass="115672">MSGFTDYSGKKGRTKYGFSGETTQFEDALIKHNVITREQALLNKGMDEEDVAKLLVEEAIQETPVNYHVKESRKTEREVELEEDLEDDDDLDEEAKAVEASMKAVAEKFKSVKFLKIRSKSAIERWPDANLPTVFCYVNGEMHKQMIGSEQCGGPGTNAGRLEWRLKRLGVLEDSVMEKDAPRTKGAVGEIDPNKMGELERKGMSTMSTYGTEDDEEAQGFEDMSDNESDGYEVVMIANVPEGGSTRKKRYEDDPLDEEENGPLLLLAGVVANDDVVDDNFYDNDHGDGLYDNENVSPAPVWLHEGAVCTDDTLASNFVQVLSVPKNARMNDNIRVRWMTAGYDDEIPISRLRPQPQGKRKTRKTRKPKRVTTSPPQDGRSEKETFNERGEENLPSPSLVQSPLTNDVFQGWLATSKAKWRKKRGLSRKKKFKGNTQLVISMGRFKKLKWTEMKQHTPTGRCQWIIENAVTVYYERYRDLSETDKENRILDLISKALFGNQTTTMTLKPNFHIHPDVQNGGNCSDCGKLSGQLCGAHLHGVKFDVDSLKKLFNDVTLVEAVYVGPACNRCNSAFSGTHGKHLIAKLKESTAILEEKILLHNQRLYALEGFAFYDARVDRVFEDSVVEVLKIHTMTKFQVHLKDVRVHEDEGSPQGWHALSLAELQKKYKELTDKGMKGAQCKNPYKLIKMIQEETKKREETLAEDAQEREEYNFPEWAFDGANVIYKSDYKGGNYEGVLKKSRGDNLERRGIWMFVSVKGRWDVSFDDPSSIEWGQILKPLESEPKRRLRGGGGGVSNTTKSYPRIRTLFNGGNDSDGNDSDEAYTPESDTDDEEGDGQEDDLGGGTLEEIEQNPPVDLPAAQIVITNLVARVRGRQQIINCLKDNQADAKDDGASSNGVKMSESLVWHRGLLSETQERSFSGQDGKGFGNMIRVRLLFLAELDGKLGSLRRELKRNRTQAEKWAPKVDKLVEAGIMDDWEGSVNLKLTFARKFEDSENRALTDIEENLLPDDPALHRVNNEIWI</sequence>
<evidence type="ECO:0000313" key="4">
    <source>
        <dbReference type="Proteomes" id="UP001165082"/>
    </source>
</evidence>
<keyword evidence="4" id="KW-1185">Reference proteome</keyword>
<dbReference type="EMBL" id="BRXZ01000318">
    <property type="protein sequence ID" value="GMI09456.1"/>
    <property type="molecule type" value="Genomic_DNA"/>
</dbReference>
<comment type="caution">
    <text evidence="3">The sequence shown here is derived from an EMBL/GenBank/DDBJ whole genome shotgun (WGS) entry which is preliminary data.</text>
</comment>
<reference evidence="3" key="1">
    <citation type="submission" date="2022-07" db="EMBL/GenBank/DDBJ databases">
        <title>Genome analysis of Parmales, a sister group of diatoms, reveals the evolutionary specialization of diatoms from phago-mixotrophs to photoautotrophs.</title>
        <authorList>
            <person name="Ban H."/>
            <person name="Sato S."/>
            <person name="Yoshikawa S."/>
            <person name="Kazumasa Y."/>
            <person name="Nakamura Y."/>
            <person name="Ichinomiya M."/>
            <person name="Saitoh K."/>
            <person name="Sato N."/>
            <person name="Blanc-Mathieu R."/>
            <person name="Endo H."/>
            <person name="Kuwata A."/>
            <person name="Ogata H."/>
        </authorList>
    </citation>
    <scope>NUCLEOTIDE SEQUENCE</scope>
</reference>
<dbReference type="GO" id="GO:0005737">
    <property type="term" value="C:cytoplasm"/>
    <property type="evidence" value="ECO:0007669"/>
    <property type="project" value="TreeGrafter"/>
</dbReference>
<gene>
    <name evidence="3" type="ORF">TrRE_jg5587</name>
</gene>